<protein>
    <submittedName>
        <fullName evidence="4">FecR family protein</fullName>
    </submittedName>
</protein>
<reference evidence="4 5" key="1">
    <citation type="submission" date="2014-02" db="EMBL/GenBank/DDBJ databases">
        <authorList>
            <person name="Sears C."/>
            <person name="Carroll K."/>
            <person name="Sack B.R."/>
            <person name="Qadri F."/>
            <person name="Myers L.L."/>
            <person name="Chung G.-T."/>
            <person name="Escheverria P."/>
            <person name="Fraser C.M."/>
            <person name="Sadzewicz L."/>
            <person name="Shefchek K.A."/>
            <person name="Tallon L."/>
            <person name="Das S.P."/>
            <person name="Daugherty S."/>
            <person name="Mongodin E.F."/>
        </authorList>
    </citation>
    <scope>NUCLEOTIDE SEQUENCE [LARGE SCALE GENOMIC DNA]</scope>
    <source>
        <strain evidence="5">3998T(B)3</strain>
    </source>
</reference>
<sequence length="313" mass="35072">MEQREDNKNDIASCRLKNLFGEALGDLSSVEETETAWQAFASRRRQERVRILVFGFAAVASVALLLFWGFSQENFLSQEVEVFASVNSPDKLVMTEDKGIIAVRTPPATTITIHLPDSTEVLLNANSRLEYPKAFTGDLRRVMLEGAARFNVQRDTLHPFIVETGSLQTRVLGTVFDVDSYGCGTTSKVVLYEGSVQVSDKANTKACKIKPGEQVYLDRVGDICISQADICMQKSWTEGLFIFDNVTLRYVMQEIGAWYNTNIVFRSHSLLEERIYFSASRHLPVGEILNVLNDLQIARFIVEGDKIVVSPLS</sequence>
<feature type="domain" description="Protein FecR C-terminal" evidence="3">
    <location>
        <begin position="241"/>
        <end position="309"/>
    </location>
</feature>
<dbReference type="Proteomes" id="UP000020773">
    <property type="component" value="Unassembled WGS sequence"/>
</dbReference>
<comment type="caution">
    <text evidence="4">The sequence shown here is derived from an EMBL/GenBank/DDBJ whole genome shotgun (WGS) entry which is preliminary data.</text>
</comment>
<dbReference type="PANTHER" id="PTHR30273">
    <property type="entry name" value="PERIPLASMIC SIGNAL SENSOR AND SIGMA FACTOR ACTIVATOR FECR-RELATED"/>
    <property type="match status" value="1"/>
</dbReference>
<dbReference type="InterPro" id="IPR006860">
    <property type="entry name" value="FecR"/>
</dbReference>
<feature type="domain" description="FecR protein" evidence="2">
    <location>
        <begin position="103"/>
        <end position="197"/>
    </location>
</feature>
<dbReference type="Pfam" id="PF04773">
    <property type="entry name" value="FecR"/>
    <property type="match status" value="1"/>
</dbReference>
<dbReference type="Gene3D" id="2.60.120.1440">
    <property type="match status" value="1"/>
</dbReference>
<keyword evidence="1" id="KW-1133">Transmembrane helix</keyword>
<evidence type="ECO:0000259" key="3">
    <source>
        <dbReference type="Pfam" id="PF16344"/>
    </source>
</evidence>
<dbReference type="RefSeq" id="WP_032579447.1">
    <property type="nucleotide sequence ID" value="NZ_JGDB01000269.1"/>
</dbReference>
<evidence type="ECO:0000313" key="4">
    <source>
        <dbReference type="EMBL" id="EXY88804.1"/>
    </source>
</evidence>
<feature type="transmembrane region" description="Helical" evidence="1">
    <location>
        <begin position="51"/>
        <end position="70"/>
    </location>
</feature>
<accession>A0A015TWJ1</accession>
<keyword evidence="1" id="KW-0472">Membrane</keyword>
<dbReference type="InterPro" id="IPR032508">
    <property type="entry name" value="FecR_C"/>
</dbReference>
<dbReference type="EMBL" id="JGDB01000269">
    <property type="protein sequence ID" value="EXY88804.1"/>
    <property type="molecule type" value="Genomic_DNA"/>
</dbReference>
<gene>
    <name evidence="4" type="ORF">M125_4525</name>
</gene>
<keyword evidence="1" id="KW-0812">Transmembrane</keyword>
<dbReference type="PANTHER" id="PTHR30273:SF2">
    <property type="entry name" value="PROTEIN FECR"/>
    <property type="match status" value="1"/>
</dbReference>
<dbReference type="PIRSF" id="PIRSF018266">
    <property type="entry name" value="FecR"/>
    <property type="match status" value="1"/>
</dbReference>
<evidence type="ECO:0000256" key="1">
    <source>
        <dbReference type="SAM" id="Phobius"/>
    </source>
</evidence>
<dbReference type="Pfam" id="PF16344">
    <property type="entry name" value="FecR_C"/>
    <property type="match status" value="1"/>
</dbReference>
<proteinExistence type="predicted"/>
<evidence type="ECO:0000313" key="5">
    <source>
        <dbReference type="Proteomes" id="UP000020773"/>
    </source>
</evidence>
<dbReference type="InterPro" id="IPR012373">
    <property type="entry name" value="Ferrdict_sens_TM"/>
</dbReference>
<evidence type="ECO:0000259" key="2">
    <source>
        <dbReference type="Pfam" id="PF04773"/>
    </source>
</evidence>
<dbReference type="AlphaFoldDB" id="A0A015TWJ1"/>
<organism evidence="4 5">
    <name type="scientific">Bacteroides fragilis str. 3998T(B)3</name>
    <dbReference type="NCBI Taxonomy" id="1339316"/>
    <lineage>
        <taxon>Bacteria</taxon>
        <taxon>Pseudomonadati</taxon>
        <taxon>Bacteroidota</taxon>
        <taxon>Bacteroidia</taxon>
        <taxon>Bacteroidales</taxon>
        <taxon>Bacteroidaceae</taxon>
        <taxon>Bacteroides</taxon>
    </lineage>
</organism>
<dbReference type="Gene3D" id="3.55.50.30">
    <property type="match status" value="1"/>
</dbReference>
<dbReference type="PATRIC" id="fig|1339316.3.peg.4298"/>
<dbReference type="GO" id="GO:0016989">
    <property type="term" value="F:sigma factor antagonist activity"/>
    <property type="evidence" value="ECO:0007669"/>
    <property type="project" value="TreeGrafter"/>
</dbReference>
<name>A0A015TWJ1_BACFG</name>